<feature type="coiled-coil region" evidence="2">
    <location>
        <begin position="88"/>
        <end position="115"/>
    </location>
</feature>
<dbReference type="InterPro" id="IPR006143">
    <property type="entry name" value="RND_pump_MFP"/>
</dbReference>
<dbReference type="EMBL" id="FPJW01000007">
    <property type="protein sequence ID" value="SFX54228.1"/>
    <property type="molecule type" value="Genomic_DNA"/>
</dbReference>
<keyword evidence="3" id="KW-0732">Signal</keyword>
<dbReference type="PANTHER" id="PTHR30469:SF11">
    <property type="entry name" value="BLL4320 PROTEIN"/>
    <property type="match status" value="1"/>
</dbReference>
<dbReference type="RefSeq" id="WP_177247078.1">
    <property type="nucleotide sequence ID" value="NZ_FPJW01000007.1"/>
</dbReference>
<protein>
    <submittedName>
        <fullName evidence="7">Membrane fusion protein, multidrug efflux system</fullName>
    </submittedName>
</protein>
<dbReference type="PANTHER" id="PTHR30469">
    <property type="entry name" value="MULTIDRUG RESISTANCE PROTEIN MDTA"/>
    <property type="match status" value="1"/>
</dbReference>
<evidence type="ECO:0000313" key="8">
    <source>
        <dbReference type="Proteomes" id="UP000182350"/>
    </source>
</evidence>
<keyword evidence="8" id="KW-1185">Reference proteome</keyword>
<evidence type="ECO:0000256" key="1">
    <source>
        <dbReference type="ARBA" id="ARBA00009477"/>
    </source>
</evidence>
<dbReference type="Proteomes" id="UP000182350">
    <property type="component" value="Unassembled WGS sequence"/>
</dbReference>
<dbReference type="InterPro" id="IPR058792">
    <property type="entry name" value="Beta-barrel_RND_2"/>
</dbReference>
<evidence type="ECO:0000259" key="6">
    <source>
        <dbReference type="Pfam" id="PF25989"/>
    </source>
</evidence>
<evidence type="ECO:0000256" key="3">
    <source>
        <dbReference type="SAM" id="SignalP"/>
    </source>
</evidence>
<comment type="similarity">
    <text evidence="1">Belongs to the membrane fusion protein (MFP) (TC 8.A.1) family.</text>
</comment>
<feature type="domain" description="Multidrug resistance protein MdtA-like barrel-sandwich hybrid" evidence="4">
    <location>
        <begin position="58"/>
        <end position="181"/>
    </location>
</feature>
<evidence type="ECO:0000256" key="2">
    <source>
        <dbReference type="SAM" id="Coils"/>
    </source>
</evidence>
<dbReference type="InterPro" id="IPR058637">
    <property type="entry name" value="YknX-like_C"/>
</dbReference>
<dbReference type="GO" id="GO:0015562">
    <property type="term" value="F:efflux transmembrane transporter activity"/>
    <property type="evidence" value="ECO:0007669"/>
    <property type="project" value="TreeGrafter"/>
</dbReference>
<dbReference type="Pfam" id="PF25917">
    <property type="entry name" value="BSH_RND"/>
    <property type="match status" value="1"/>
</dbReference>
<reference evidence="7 8" key="1">
    <citation type="submission" date="2016-11" db="EMBL/GenBank/DDBJ databases">
        <authorList>
            <person name="Jaros S."/>
            <person name="Januszkiewicz K."/>
            <person name="Wedrychowicz H."/>
        </authorList>
    </citation>
    <scope>NUCLEOTIDE SEQUENCE [LARGE SCALE GENOMIC DNA]</scope>
    <source>
        <strain evidence="7 8">DSM 21637</strain>
    </source>
</reference>
<sequence length="346" mass="37555">MKSLSPYWLLAALLLLLPLTALAQRPAMPVEAVKVEPRQLIVDTQLVGTLLADEATLISSELAGRLAQVHFTDGQRVQTGTRLFSLDASIERAQLERAKAAAELAEVEYQRAEDLLRRNAGSANVRDAALATLRINQAEVKLAEERLAKMTLTAPFHGVLGIRQVSPGDYLTPGQPLVALLATDPLRVEFRIPEVLLRDVSQGQQVEMTFDALTNQRFSGEVMTVSPQVDASGRSLLVQARLANPDNLLRPGMFARVRLILDTRDNALLVPEEALVPEGRNQYVFRIVDGVADKVQVTPGHRLRGEVEITSGIQAGDRVVTAGQLKLRPGSPAQAINLPAPAADSN</sequence>
<dbReference type="Gene3D" id="2.40.50.100">
    <property type="match status" value="1"/>
</dbReference>
<dbReference type="FunFam" id="2.40.30.170:FF:000010">
    <property type="entry name" value="Efflux RND transporter periplasmic adaptor subunit"/>
    <property type="match status" value="1"/>
</dbReference>
<dbReference type="Gene3D" id="2.40.30.170">
    <property type="match status" value="1"/>
</dbReference>
<accession>A0A1K1XYW4</accession>
<dbReference type="Gene3D" id="2.40.420.20">
    <property type="match status" value="1"/>
</dbReference>
<feature type="domain" description="CusB-like beta-barrel" evidence="5">
    <location>
        <begin position="188"/>
        <end position="259"/>
    </location>
</feature>
<dbReference type="InterPro" id="IPR058625">
    <property type="entry name" value="MdtA-like_BSH"/>
</dbReference>
<evidence type="ECO:0000259" key="4">
    <source>
        <dbReference type="Pfam" id="PF25917"/>
    </source>
</evidence>
<dbReference type="Pfam" id="PF25989">
    <property type="entry name" value="YknX_C"/>
    <property type="match status" value="1"/>
</dbReference>
<dbReference type="SUPFAM" id="SSF111369">
    <property type="entry name" value="HlyD-like secretion proteins"/>
    <property type="match status" value="1"/>
</dbReference>
<feature type="signal peptide" evidence="3">
    <location>
        <begin position="1"/>
        <end position="23"/>
    </location>
</feature>
<dbReference type="Gene3D" id="1.10.287.470">
    <property type="entry name" value="Helix hairpin bin"/>
    <property type="match status" value="1"/>
</dbReference>
<name>A0A1K1XYW4_9GAMM</name>
<dbReference type="AlphaFoldDB" id="A0A1K1XYW4"/>
<dbReference type="NCBIfam" id="TIGR01730">
    <property type="entry name" value="RND_mfp"/>
    <property type="match status" value="1"/>
</dbReference>
<feature type="domain" description="YknX-like C-terminal permuted SH3-like" evidence="6">
    <location>
        <begin position="268"/>
        <end position="332"/>
    </location>
</feature>
<organism evidence="7 8">
    <name type="scientific">Marinospirillum alkaliphilum DSM 21637</name>
    <dbReference type="NCBI Taxonomy" id="1122209"/>
    <lineage>
        <taxon>Bacteria</taxon>
        <taxon>Pseudomonadati</taxon>
        <taxon>Pseudomonadota</taxon>
        <taxon>Gammaproteobacteria</taxon>
        <taxon>Oceanospirillales</taxon>
        <taxon>Oceanospirillaceae</taxon>
        <taxon>Marinospirillum</taxon>
    </lineage>
</organism>
<gene>
    <name evidence="7" type="ORF">SAMN02745752_02007</name>
</gene>
<dbReference type="GO" id="GO:1990281">
    <property type="term" value="C:efflux pump complex"/>
    <property type="evidence" value="ECO:0007669"/>
    <property type="project" value="TreeGrafter"/>
</dbReference>
<evidence type="ECO:0000259" key="5">
    <source>
        <dbReference type="Pfam" id="PF25954"/>
    </source>
</evidence>
<keyword evidence="2" id="KW-0175">Coiled coil</keyword>
<feature type="chain" id="PRO_5012656499" evidence="3">
    <location>
        <begin position="24"/>
        <end position="346"/>
    </location>
</feature>
<dbReference type="STRING" id="1122209.SAMN02745752_02007"/>
<proteinExistence type="inferred from homology"/>
<dbReference type="Pfam" id="PF25954">
    <property type="entry name" value="Beta-barrel_RND_2"/>
    <property type="match status" value="1"/>
</dbReference>
<evidence type="ECO:0000313" key="7">
    <source>
        <dbReference type="EMBL" id="SFX54228.1"/>
    </source>
</evidence>